<keyword evidence="7" id="KW-0539">Nucleus</keyword>
<proteinExistence type="inferred from homology"/>
<dbReference type="GO" id="GO:0030968">
    <property type="term" value="P:endoplasmic reticulum unfolded protein response"/>
    <property type="evidence" value="ECO:0007669"/>
    <property type="project" value="TreeGrafter"/>
</dbReference>
<keyword evidence="6" id="KW-0269">Exonuclease</keyword>
<keyword evidence="9" id="KW-0472">Membrane</keyword>
<accession>A0A9N9TET4</accession>
<dbReference type="SMART" id="SM00320">
    <property type="entry name" value="WD40"/>
    <property type="match status" value="6"/>
</dbReference>
<evidence type="ECO:0000256" key="6">
    <source>
        <dbReference type="ARBA" id="ARBA00022839"/>
    </source>
</evidence>
<dbReference type="Pfam" id="PF16755">
    <property type="entry name" value="Beta-prop_NUP159_NUP214"/>
    <property type="match status" value="1"/>
</dbReference>
<evidence type="ECO:0000313" key="12">
    <source>
        <dbReference type="Proteomes" id="UP001153712"/>
    </source>
</evidence>
<dbReference type="InterPro" id="IPR042410">
    <property type="entry name" value="WBSCR13"/>
</dbReference>
<keyword evidence="9" id="KW-1133">Transmembrane helix</keyword>
<dbReference type="GO" id="GO:0005634">
    <property type="term" value="C:nucleus"/>
    <property type="evidence" value="ECO:0007669"/>
    <property type="project" value="UniProtKB-SubCell"/>
</dbReference>
<dbReference type="FunFam" id="3.30.420.10:FF:000031">
    <property type="entry name" value="RNA exonuclease 1"/>
    <property type="match status" value="1"/>
</dbReference>
<dbReference type="EMBL" id="OU900105">
    <property type="protein sequence ID" value="CAG9856702.1"/>
    <property type="molecule type" value="Genomic_DNA"/>
</dbReference>
<dbReference type="SMART" id="SM00479">
    <property type="entry name" value="EXOIII"/>
    <property type="match status" value="1"/>
</dbReference>
<name>A0A9N9TET4_PHYSR</name>
<feature type="transmembrane region" description="Helical" evidence="9">
    <location>
        <begin position="6"/>
        <end position="28"/>
    </location>
</feature>
<dbReference type="CDD" id="cd06145">
    <property type="entry name" value="REX1_like"/>
    <property type="match status" value="1"/>
</dbReference>
<feature type="region of interest" description="Disordered" evidence="8">
    <location>
        <begin position="43"/>
        <end position="70"/>
    </location>
</feature>
<dbReference type="InterPro" id="IPR015943">
    <property type="entry name" value="WD40/YVTN_repeat-like_dom_sf"/>
</dbReference>
<organism evidence="11 12">
    <name type="scientific">Phyllotreta striolata</name>
    <name type="common">Striped flea beetle</name>
    <name type="synonym">Crioceris striolata</name>
    <dbReference type="NCBI Taxonomy" id="444603"/>
    <lineage>
        <taxon>Eukaryota</taxon>
        <taxon>Metazoa</taxon>
        <taxon>Ecdysozoa</taxon>
        <taxon>Arthropoda</taxon>
        <taxon>Hexapoda</taxon>
        <taxon>Insecta</taxon>
        <taxon>Pterygota</taxon>
        <taxon>Neoptera</taxon>
        <taxon>Endopterygota</taxon>
        <taxon>Coleoptera</taxon>
        <taxon>Polyphaga</taxon>
        <taxon>Cucujiformia</taxon>
        <taxon>Chrysomeloidea</taxon>
        <taxon>Chrysomelidae</taxon>
        <taxon>Galerucinae</taxon>
        <taxon>Alticini</taxon>
        <taxon>Phyllotreta</taxon>
    </lineage>
</organism>
<gene>
    <name evidence="11" type="ORF">PHYEVI_LOCUS3121</name>
</gene>
<evidence type="ECO:0000256" key="1">
    <source>
        <dbReference type="ARBA" id="ARBA00004123"/>
    </source>
</evidence>
<evidence type="ECO:0000256" key="4">
    <source>
        <dbReference type="ARBA" id="ARBA00022722"/>
    </source>
</evidence>
<dbReference type="GO" id="GO:0004527">
    <property type="term" value="F:exonuclease activity"/>
    <property type="evidence" value="ECO:0007669"/>
    <property type="project" value="UniProtKB-KW"/>
</dbReference>
<feature type="compositionally biased region" description="Low complexity" evidence="8">
    <location>
        <begin position="265"/>
        <end position="277"/>
    </location>
</feature>
<dbReference type="Proteomes" id="UP001153712">
    <property type="component" value="Chromosome 12"/>
</dbReference>
<dbReference type="SUPFAM" id="SSF50978">
    <property type="entry name" value="WD40 repeat-like"/>
    <property type="match status" value="1"/>
</dbReference>
<dbReference type="SUPFAM" id="SSF53098">
    <property type="entry name" value="Ribonuclease H-like"/>
    <property type="match status" value="1"/>
</dbReference>
<keyword evidence="5" id="KW-0378">Hydrolase</keyword>
<dbReference type="Pfam" id="PF00400">
    <property type="entry name" value="WD40"/>
    <property type="match status" value="3"/>
</dbReference>
<dbReference type="InterPro" id="IPR034922">
    <property type="entry name" value="REX1-like_exo"/>
</dbReference>
<feature type="domain" description="Exonuclease" evidence="10">
    <location>
        <begin position="392"/>
        <end position="552"/>
    </location>
</feature>
<sequence length="870" mass="98291">MDSDYLTNPLFVLSVLVGASVWILLYFVNSFRNAGEHVQAQDKSKIDKSGAQLHLDKKNKEQSLGGKRKKKAAESKVTCWAGKHDKHNYSHPWLLVSLKGHTGNILDMDFSSNGKYLTSCDDEDPDPGGDTAQRNTCDLDKENIPIEVSPSPKGLTRRQRKNRRREDSSEPKPKKSPELTKKQIMSSVPSKQYRKLNVSEKAFVGFLRNYLLTLDQMMAMGYPIQSSLEPTLVVVYKSPRVPIIPVHKTVFDVNAREFVPKNDWSSNDSGHGSGNSSEGEDSTDQDCSERPVTSLPKGVQGSYFARTCSRCTSTFYTTSDKYITKDKCYYHWGRLKKNEMVYDCCLGKVNTKGCTEAKLHVWCGLHVGMNGLYDDFTLTKQRKNPPPDGNYGVYSLDCEMCYTVRGLVLTKVTVVGMDGRLVYDSFVKPDDEIVDYNTKFSGITARDFKRNPTKSLKEVQNDLMGFINADTILIGHGLENDLRALKIVHYINVDTAHSFPHFHGLPYRRSLRSLTSAYLNRNIQCSRYGHNSYEDAVGAVFIWDTKDLTQKDRKSVRVNIKFDHATHVKFSPDSKAFIINKYSDNTVEVYKVEKKKDGWLTASQAFTFPKQHETDIISIDIQRNGKFIITCSNRTDLVIWDLKGQKLAQIDTYLMNNTCAKISPCGKFIAATGFSPEAKIWEVLFDNSGEFKDVKSIKELTLGGHSSGVYDVAFDVDSSHMATVSKDGTWRLYDTKVSYKLGQNARFLKSGNYERSGNNALIALSPDAEVLAIATGADVALYSTRNNRLDYVLENIYFDKVTSMMFDSTGRYLLTSGDKQIRVFHNVTGYRSNVANAEEKLKENITSATRERLRTLIKEYRDFLKGIENL</sequence>
<evidence type="ECO:0000259" key="10">
    <source>
        <dbReference type="SMART" id="SM00479"/>
    </source>
</evidence>
<reference evidence="11" key="1">
    <citation type="submission" date="2022-01" db="EMBL/GenBank/DDBJ databases">
        <authorList>
            <person name="King R."/>
        </authorList>
    </citation>
    <scope>NUCLEOTIDE SEQUENCE</scope>
</reference>
<dbReference type="AlphaFoldDB" id="A0A9N9TET4"/>
<evidence type="ECO:0000256" key="3">
    <source>
        <dbReference type="ARBA" id="ARBA00022448"/>
    </source>
</evidence>
<dbReference type="OrthoDB" id="206335at2759"/>
<dbReference type="InterPro" id="IPR013520">
    <property type="entry name" value="Ribonucl_H"/>
</dbReference>
<keyword evidence="9" id="KW-0812">Transmembrane</keyword>
<dbReference type="GO" id="GO:0003676">
    <property type="term" value="F:nucleic acid binding"/>
    <property type="evidence" value="ECO:0007669"/>
    <property type="project" value="InterPro"/>
</dbReference>
<feature type="compositionally biased region" description="Basic and acidic residues" evidence="8">
    <location>
        <begin position="43"/>
        <end position="61"/>
    </location>
</feature>
<dbReference type="Gene3D" id="3.30.420.10">
    <property type="entry name" value="Ribonuclease H-like superfamily/Ribonuclease H"/>
    <property type="match status" value="1"/>
</dbReference>
<comment type="similarity">
    <text evidence="2">Belongs to the REXO1/REXO3 family.</text>
</comment>
<feature type="region of interest" description="Disordered" evidence="8">
    <location>
        <begin position="119"/>
        <end position="189"/>
    </location>
</feature>
<evidence type="ECO:0000256" key="9">
    <source>
        <dbReference type="SAM" id="Phobius"/>
    </source>
</evidence>
<evidence type="ECO:0000256" key="7">
    <source>
        <dbReference type="ARBA" id="ARBA00023242"/>
    </source>
</evidence>
<dbReference type="Gene3D" id="2.130.10.10">
    <property type="entry name" value="YVTN repeat-like/Quinoprotein amine dehydrogenase"/>
    <property type="match status" value="1"/>
</dbReference>
<dbReference type="InterPro" id="IPR001680">
    <property type="entry name" value="WD40_rpt"/>
</dbReference>
<dbReference type="InterPro" id="IPR036322">
    <property type="entry name" value="WD40_repeat_dom_sf"/>
</dbReference>
<dbReference type="InterPro" id="IPR012337">
    <property type="entry name" value="RNaseH-like_sf"/>
</dbReference>
<evidence type="ECO:0000256" key="5">
    <source>
        <dbReference type="ARBA" id="ARBA00022801"/>
    </source>
</evidence>
<evidence type="ECO:0000256" key="2">
    <source>
        <dbReference type="ARBA" id="ARBA00006357"/>
    </source>
</evidence>
<keyword evidence="4" id="KW-0540">Nuclease</keyword>
<evidence type="ECO:0000313" key="11">
    <source>
        <dbReference type="EMBL" id="CAG9856702.1"/>
    </source>
</evidence>
<feature type="compositionally biased region" description="Basic and acidic residues" evidence="8">
    <location>
        <begin position="164"/>
        <end position="181"/>
    </location>
</feature>
<protein>
    <recommendedName>
        <fullName evidence="10">Exonuclease domain-containing protein</fullName>
    </recommendedName>
</protein>
<keyword evidence="3" id="KW-0813">Transport</keyword>
<dbReference type="PANTHER" id="PTHR44321">
    <property type="entry name" value="TRANSDUCIN BETA-LIKE PROTEIN 2"/>
    <property type="match status" value="1"/>
</dbReference>
<feature type="region of interest" description="Disordered" evidence="8">
    <location>
        <begin position="262"/>
        <end position="294"/>
    </location>
</feature>
<dbReference type="GO" id="GO:0005783">
    <property type="term" value="C:endoplasmic reticulum"/>
    <property type="evidence" value="ECO:0007669"/>
    <property type="project" value="TreeGrafter"/>
</dbReference>
<dbReference type="Pfam" id="PF00929">
    <property type="entry name" value="RNase_T"/>
    <property type="match status" value="1"/>
</dbReference>
<evidence type="ECO:0000256" key="8">
    <source>
        <dbReference type="SAM" id="MobiDB-lite"/>
    </source>
</evidence>
<keyword evidence="12" id="KW-1185">Reference proteome</keyword>
<dbReference type="InterPro" id="IPR036397">
    <property type="entry name" value="RNaseH_sf"/>
</dbReference>
<dbReference type="PANTHER" id="PTHR44321:SF1">
    <property type="entry name" value="TRANSDUCIN BETA-LIKE PROTEIN 2"/>
    <property type="match status" value="1"/>
</dbReference>
<comment type="subcellular location">
    <subcellularLocation>
        <location evidence="1">Nucleus</location>
    </subcellularLocation>
</comment>
<dbReference type="InterPro" id="IPR039462">
    <property type="entry name" value="Nup159/Nup146_N"/>
</dbReference>
<dbReference type="GO" id="GO:0010629">
    <property type="term" value="P:negative regulation of gene expression"/>
    <property type="evidence" value="ECO:0007669"/>
    <property type="project" value="UniProtKB-ARBA"/>
</dbReference>